<keyword evidence="13" id="KW-0614">Plasmid</keyword>
<comment type="subunit">
    <text evidence="10">Monomer. Interacts with itself to form filaments; also interacts with TraQ.</text>
</comment>
<feature type="transmembrane region" description="Helical" evidence="11">
    <location>
        <begin position="110"/>
        <end position="128"/>
    </location>
</feature>
<keyword evidence="11" id="KW-0812">Transmembrane</keyword>
<keyword evidence="11" id="KW-1133">Transmembrane helix</keyword>
<geneLocation type="plasmid" evidence="13">
    <name>p229813-KPC</name>
</geneLocation>
<sequence length="158" mass="17077">MTISKKKIKWLVYFCVNLSKIGFELILTSVYGRSAGLKETFKRKDTMGTKIISLKTVLRNAFSNKKFVTALGVTSFAAGLMMMPSTQALADDLFAGGKETINQTFGKGSTVIWILYILEVLAAIFAYVKTKNLAVFGGIAAVIVFVNVVFGIMPGSGG</sequence>
<reference evidence="13" key="1">
    <citation type="submission" date="2019-08" db="EMBL/GenBank/DDBJ databases">
        <authorList>
            <person name="Zhou D."/>
        </authorList>
    </citation>
    <scope>NUCLEOTIDE SEQUENCE</scope>
    <source>
        <strain evidence="12">170516602</strain>
        <strain evidence="13">1712229813</strain>
        <plasmid evidence="13">p229813-KPC</plasmid>
        <plasmid evidence="12">p516602-KPC</plasmid>
    </source>
</reference>
<evidence type="ECO:0000256" key="11">
    <source>
        <dbReference type="SAM" id="Phobius"/>
    </source>
</evidence>
<evidence type="ECO:0000256" key="4">
    <source>
        <dbReference type="ARBA" id="ARBA00018586"/>
    </source>
</evidence>
<evidence type="ECO:0000256" key="8">
    <source>
        <dbReference type="ARBA" id="ARBA00022971"/>
    </source>
</evidence>
<evidence type="ECO:0000256" key="9">
    <source>
        <dbReference type="ARBA" id="ARBA00023136"/>
    </source>
</evidence>
<dbReference type="InterPro" id="IPR008873">
    <property type="entry name" value="TraA"/>
</dbReference>
<evidence type="ECO:0000313" key="13">
    <source>
        <dbReference type="EMBL" id="QGJ79978.1"/>
    </source>
</evidence>
<evidence type="ECO:0000256" key="1">
    <source>
        <dbReference type="ARBA" id="ARBA00004429"/>
    </source>
</evidence>
<geneLocation type="plasmid" evidence="12">
    <name>p516602-KPC</name>
</geneLocation>
<protein>
    <recommendedName>
        <fullName evidence="4">Pilin</fullName>
    </recommendedName>
</protein>
<comment type="similarity">
    <text evidence="3">Belongs to the TraA family.</text>
</comment>
<evidence type="ECO:0000256" key="6">
    <source>
        <dbReference type="ARBA" id="ARBA00022519"/>
    </source>
</evidence>
<evidence type="ECO:0000256" key="3">
    <source>
        <dbReference type="ARBA" id="ARBA00009586"/>
    </source>
</evidence>
<keyword evidence="8" id="KW-0184">Conjugation</keyword>
<proteinExistence type="inferred from homology"/>
<keyword evidence="5" id="KW-1003">Cell membrane</keyword>
<comment type="subcellular location">
    <subcellularLocation>
        <location evidence="1">Cell inner membrane</location>
        <topology evidence="1">Multi-pass membrane protein</topology>
    </subcellularLocation>
    <subcellularLocation>
        <location evidence="2">Secreted</location>
    </subcellularLocation>
</comment>
<evidence type="ECO:0000256" key="10">
    <source>
        <dbReference type="ARBA" id="ARBA00026027"/>
    </source>
</evidence>
<keyword evidence="7" id="KW-0964">Secreted</keyword>
<feature type="transmembrane region" description="Helical" evidence="11">
    <location>
        <begin position="133"/>
        <end position="153"/>
    </location>
</feature>
<evidence type="ECO:0000256" key="2">
    <source>
        <dbReference type="ARBA" id="ARBA00004613"/>
    </source>
</evidence>
<dbReference type="RefSeq" id="WP_258237764.1">
    <property type="nucleotide sequence ID" value="NZ_JASISH010000008.1"/>
</dbReference>
<name>A0A6B8DL37_MORMO</name>
<dbReference type="AlphaFoldDB" id="A0A6B8DL37"/>
<dbReference type="EMBL" id="MN310367">
    <property type="protein sequence ID" value="QFX76210.1"/>
    <property type="molecule type" value="Genomic_DNA"/>
</dbReference>
<dbReference type="EMBL" id="MN310368">
    <property type="protein sequence ID" value="QGJ79978.1"/>
    <property type="molecule type" value="Genomic_DNA"/>
</dbReference>
<keyword evidence="6" id="KW-0997">Cell inner membrane</keyword>
<dbReference type="GO" id="GO:0005886">
    <property type="term" value="C:plasma membrane"/>
    <property type="evidence" value="ECO:0007669"/>
    <property type="project" value="UniProtKB-SubCell"/>
</dbReference>
<organism evidence="13">
    <name type="scientific">Morganella morganii</name>
    <name type="common">Proteus morganii</name>
    <dbReference type="NCBI Taxonomy" id="582"/>
    <lineage>
        <taxon>Bacteria</taxon>
        <taxon>Pseudomonadati</taxon>
        <taxon>Pseudomonadota</taxon>
        <taxon>Gammaproteobacteria</taxon>
        <taxon>Enterobacterales</taxon>
        <taxon>Morganellaceae</taxon>
        <taxon>Morganella</taxon>
    </lineage>
</organism>
<evidence type="ECO:0000256" key="7">
    <source>
        <dbReference type="ARBA" id="ARBA00022525"/>
    </source>
</evidence>
<feature type="transmembrane region" description="Helical" evidence="11">
    <location>
        <begin position="67"/>
        <end position="90"/>
    </location>
</feature>
<keyword evidence="9 11" id="KW-0472">Membrane</keyword>
<dbReference type="Pfam" id="PF05513">
    <property type="entry name" value="TraA"/>
    <property type="match status" value="1"/>
</dbReference>
<evidence type="ECO:0000256" key="5">
    <source>
        <dbReference type="ARBA" id="ARBA00022475"/>
    </source>
</evidence>
<accession>A0A6B8DL37</accession>
<evidence type="ECO:0000313" key="12">
    <source>
        <dbReference type="EMBL" id="QFX76210.1"/>
    </source>
</evidence>
<dbReference type="GO" id="GO:0005576">
    <property type="term" value="C:extracellular region"/>
    <property type="evidence" value="ECO:0007669"/>
    <property type="project" value="UniProtKB-SubCell"/>
</dbReference>